<accession>A0A7D9JCC3</accession>
<dbReference type="PRINTS" id="PR00014">
    <property type="entry name" value="FNTYPEIII"/>
</dbReference>
<dbReference type="EMBL" id="CACRXK020014231">
    <property type="protein sequence ID" value="CAB4026493.1"/>
    <property type="molecule type" value="Genomic_DNA"/>
</dbReference>
<dbReference type="InterPro" id="IPR041201">
    <property type="entry name" value="PTPRJ_TM"/>
</dbReference>
<feature type="domain" description="Fibronectin type-III" evidence="2">
    <location>
        <begin position="175"/>
        <end position="270"/>
    </location>
</feature>
<dbReference type="InterPro" id="IPR003961">
    <property type="entry name" value="FN3_dom"/>
</dbReference>
<dbReference type="InterPro" id="IPR036116">
    <property type="entry name" value="FN3_sf"/>
</dbReference>
<keyword evidence="4" id="KW-1185">Reference proteome</keyword>
<dbReference type="PANTHER" id="PTHR46957:SF3">
    <property type="entry name" value="CYTOKINE RECEPTOR"/>
    <property type="match status" value="1"/>
</dbReference>
<feature type="domain" description="Fibronectin type-III" evidence="2">
    <location>
        <begin position="79"/>
        <end position="171"/>
    </location>
</feature>
<dbReference type="PANTHER" id="PTHR46957">
    <property type="entry name" value="CYTOKINE RECEPTOR"/>
    <property type="match status" value="1"/>
</dbReference>
<name>A0A7D9JCC3_PARCT</name>
<proteinExistence type="predicted"/>
<dbReference type="InterPro" id="IPR013783">
    <property type="entry name" value="Ig-like_fold"/>
</dbReference>
<dbReference type="OrthoDB" id="5989377at2759"/>
<gene>
    <name evidence="3" type="ORF">PACLA_8A041963</name>
</gene>
<dbReference type="Pfam" id="PF00041">
    <property type="entry name" value="fn3"/>
    <property type="match status" value="2"/>
</dbReference>
<dbReference type="SMART" id="SM00060">
    <property type="entry name" value="FN3"/>
    <property type="match status" value="2"/>
</dbReference>
<dbReference type="Gene3D" id="2.60.40.10">
    <property type="entry name" value="Immunoglobulins"/>
    <property type="match status" value="3"/>
</dbReference>
<dbReference type="AlphaFoldDB" id="A0A7D9JCC3"/>
<evidence type="ECO:0000313" key="4">
    <source>
        <dbReference type="Proteomes" id="UP001152795"/>
    </source>
</evidence>
<evidence type="ECO:0000259" key="2">
    <source>
        <dbReference type="PROSITE" id="PS50853"/>
    </source>
</evidence>
<dbReference type="EC" id="3.1.3.48" evidence="1"/>
<feature type="non-terminal residue" evidence="3">
    <location>
        <position position="432"/>
    </location>
</feature>
<dbReference type="CDD" id="cd00063">
    <property type="entry name" value="FN3"/>
    <property type="match status" value="3"/>
</dbReference>
<dbReference type="SUPFAM" id="SSF49265">
    <property type="entry name" value="Fibronectin type III"/>
    <property type="match status" value="2"/>
</dbReference>
<dbReference type="PROSITE" id="PS50853">
    <property type="entry name" value="FN3"/>
    <property type="match status" value="3"/>
</dbReference>
<dbReference type="InterPro" id="IPR050713">
    <property type="entry name" value="RTP_Phos/Ushers"/>
</dbReference>
<reference evidence="3" key="1">
    <citation type="submission" date="2020-04" db="EMBL/GenBank/DDBJ databases">
        <authorList>
            <person name="Alioto T."/>
            <person name="Alioto T."/>
            <person name="Gomez Garrido J."/>
        </authorList>
    </citation>
    <scope>NUCLEOTIDE SEQUENCE</scope>
    <source>
        <strain evidence="3">A484AB</strain>
    </source>
</reference>
<protein>
    <recommendedName>
        <fullName evidence="1">protein-tyrosine-phosphatase</fullName>
        <ecNumber evidence="1">3.1.3.48</ecNumber>
    </recommendedName>
</protein>
<dbReference type="GO" id="GO:0004725">
    <property type="term" value="F:protein tyrosine phosphatase activity"/>
    <property type="evidence" value="ECO:0007669"/>
    <property type="project" value="UniProtKB-EC"/>
</dbReference>
<comment type="caution">
    <text evidence="3">The sequence shown here is derived from an EMBL/GenBank/DDBJ whole genome shotgun (WGS) entry which is preliminary data.</text>
</comment>
<dbReference type="Proteomes" id="UP001152795">
    <property type="component" value="Unassembled WGS sequence"/>
</dbReference>
<feature type="domain" description="Fibronectin type-III" evidence="2">
    <location>
        <begin position="1"/>
        <end position="76"/>
    </location>
</feature>
<evidence type="ECO:0000313" key="3">
    <source>
        <dbReference type="EMBL" id="CAB4026493.1"/>
    </source>
</evidence>
<dbReference type="Pfam" id="PF18861">
    <property type="entry name" value="PTP_tm"/>
    <property type="match status" value="1"/>
</dbReference>
<evidence type="ECO:0000256" key="1">
    <source>
        <dbReference type="ARBA" id="ARBA00013064"/>
    </source>
</evidence>
<organism evidence="3 4">
    <name type="scientific">Paramuricea clavata</name>
    <name type="common">Red gorgonian</name>
    <name type="synonym">Violescent sea-whip</name>
    <dbReference type="NCBI Taxonomy" id="317549"/>
    <lineage>
        <taxon>Eukaryota</taxon>
        <taxon>Metazoa</taxon>
        <taxon>Cnidaria</taxon>
        <taxon>Anthozoa</taxon>
        <taxon>Octocorallia</taxon>
        <taxon>Malacalcyonacea</taxon>
        <taxon>Plexauridae</taxon>
        <taxon>Paramuricea</taxon>
    </lineage>
</organism>
<dbReference type="GO" id="GO:0016020">
    <property type="term" value="C:membrane"/>
    <property type="evidence" value="ECO:0007669"/>
    <property type="project" value="UniProtKB-SubCell"/>
</dbReference>
<sequence length="432" mass="48571">MANFDGNKDILHYTLTYFINSSESSTAMQERLSSNVTSYNVTSLKPYSTHIFEMTATNEIGVSDISTKSVDTLPDRPTSPQSVNVLVISSRSLNVRWQAPKEENGIILTYVIYYGRVGRGERHSIVAMESERSKNITNLKPYTNYSVAMVANTSVGYGEKSDLKFACTNEAAPSSPRNLTLWARNSTTISVSWLPPKNENGIIIQYAIHVREQGVNSNERLVNVSGGATSTLINVLKPFTNYTFRIRARTSAGWGNFSENRTEPTDVGPPVKPTVVPITFLPTREEFDPTRMIAITFTKFSNKNGNIKFYRVIVVMVDETVTNIAETFSRNLLSYQEWIRRENKIGFPYIAFVFKGDSFEQHKNFIVGDGEESDHTYRRKKRATLHKNGNLIPGKQYAVALRGYTAETKYATSEYLKVSTQPAEQDAVHTPV</sequence>